<protein>
    <submittedName>
        <fullName evidence="2">Uncharacterized protein</fullName>
    </submittedName>
</protein>
<dbReference type="Proteomes" id="UP000235050">
    <property type="component" value="Unassembled WGS sequence"/>
</dbReference>
<comment type="caution">
    <text evidence="2">The sequence shown here is derived from an EMBL/GenBank/DDBJ whole genome shotgun (WGS) entry which is preliminary data.</text>
</comment>
<proteinExistence type="predicted"/>
<feature type="region of interest" description="Disordered" evidence="1">
    <location>
        <begin position="1"/>
        <end position="34"/>
    </location>
</feature>
<keyword evidence="3" id="KW-1185">Reference proteome</keyword>
<accession>A0A2N5JD18</accession>
<organism evidence="2 3">
    <name type="scientific">Bifidobacterium margollesii</name>
    <dbReference type="NCBI Taxonomy" id="2020964"/>
    <lineage>
        <taxon>Bacteria</taxon>
        <taxon>Bacillati</taxon>
        <taxon>Actinomycetota</taxon>
        <taxon>Actinomycetes</taxon>
        <taxon>Bifidobacteriales</taxon>
        <taxon>Bifidobacteriaceae</taxon>
        <taxon>Bifidobacterium</taxon>
    </lineage>
</organism>
<feature type="compositionally biased region" description="Low complexity" evidence="1">
    <location>
        <begin position="17"/>
        <end position="34"/>
    </location>
</feature>
<evidence type="ECO:0000256" key="1">
    <source>
        <dbReference type="SAM" id="MobiDB-lite"/>
    </source>
</evidence>
<dbReference type="AlphaFoldDB" id="A0A2N5JD18"/>
<reference evidence="2 3" key="1">
    <citation type="submission" date="2017-07" db="EMBL/GenBank/DDBJ databases">
        <title>Bifidobacterium novel species.</title>
        <authorList>
            <person name="Lugli G.A."/>
            <person name="Milani C."/>
            <person name="Duranti S."/>
            <person name="Mangifesta M."/>
        </authorList>
    </citation>
    <scope>NUCLEOTIDE SEQUENCE [LARGE SCALE GENOMIC DNA]</scope>
    <source>
        <strain evidence="3">Uis1B</strain>
    </source>
</reference>
<evidence type="ECO:0000313" key="3">
    <source>
        <dbReference type="Proteomes" id="UP000235050"/>
    </source>
</evidence>
<evidence type="ECO:0000313" key="2">
    <source>
        <dbReference type="EMBL" id="PLS32112.1"/>
    </source>
</evidence>
<name>A0A2N5JD18_9BIFI</name>
<sequence>MRNHIPRLTRKEVKASVMPQMNQPVMQMTTNRIG</sequence>
<dbReference type="EMBL" id="NMWU01000002">
    <property type="protein sequence ID" value="PLS32112.1"/>
    <property type="molecule type" value="Genomic_DNA"/>
</dbReference>
<gene>
    <name evidence="2" type="ORF">Uis1B_0205</name>
</gene>